<dbReference type="EMBL" id="UINC01002664">
    <property type="protein sequence ID" value="SUZ99053.1"/>
    <property type="molecule type" value="Genomic_DNA"/>
</dbReference>
<protein>
    <recommendedName>
        <fullName evidence="1">Bacillithiol biosynthesis BshC N-terminal Rossmann-like domain-containing protein</fullName>
    </recommendedName>
</protein>
<sequence>VLSSKRTLVDCRQFSWIRRFALDYTYDFSNVSAYFMGDPMSSEAWHTRITGQTNHGRDTDTIADILETQQQQRGAPPAALAATQRLRKPNSVAIVTGQQAGLFGGPFFTLLKAITVLQLAEQMAEAHKVPIVPIFWIDSEDHDWEEIGSCNVLNTELKQTSITLIP</sequence>
<feature type="non-terminal residue" evidence="2">
    <location>
        <position position="1"/>
    </location>
</feature>
<dbReference type="Pfam" id="PF10079">
    <property type="entry name" value="Rossmann-like_BshC"/>
    <property type="match status" value="1"/>
</dbReference>
<evidence type="ECO:0000259" key="1">
    <source>
        <dbReference type="Pfam" id="PF10079"/>
    </source>
</evidence>
<gene>
    <name evidence="2" type="ORF">METZ01_LOCUS51907</name>
</gene>
<dbReference type="AlphaFoldDB" id="A0A381SD60"/>
<feature type="domain" description="Bacillithiol biosynthesis BshC N-terminal Rossmann-like" evidence="1">
    <location>
        <begin position="15"/>
        <end position="158"/>
    </location>
</feature>
<proteinExistence type="predicted"/>
<organism evidence="2">
    <name type="scientific">marine metagenome</name>
    <dbReference type="NCBI Taxonomy" id="408172"/>
    <lineage>
        <taxon>unclassified sequences</taxon>
        <taxon>metagenomes</taxon>
        <taxon>ecological metagenomes</taxon>
    </lineage>
</organism>
<dbReference type="InterPro" id="IPR055398">
    <property type="entry name" value="Rossmann-like_BshC"/>
</dbReference>
<feature type="non-terminal residue" evidence="2">
    <location>
        <position position="166"/>
    </location>
</feature>
<reference evidence="2" key="1">
    <citation type="submission" date="2018-05" db="EMBL/GenBank/DDBJ databases">
        <authorList>
            <person name="Lanie J.A."/>
            <person name="Ng W.-L."/>
            <person name="Kazmierczak K.M."/>
            <person name="Andrzejewski T.M."/>
            <person name="Davidsen T.M."/>
            <person name="Wayne K.J."/>
            <person name="Tettelin H."/>
            <person name="Glass J.I."/>
            <person name="Rusch D."/>
            <person name="Podicherti R."/>
            <person name="Tsui H.-C.T."/>
            <person name="Winkler M.E."/>
        </authorList>
    </citation>
    <scope>NUCLEOTIDE SEQUENCE</scope>
</reference>
<evidence type="ECO:0000313" key="2">
    <source>
        <dbReference type="EMBL" id="SUZ99053.1"/>
    </source>
</evidence>
<accession>A0A381SD60</accession>
<name>A0A381SD60_9ZZZZ</name>